<dbReference type="InterPro" id="IPR011990">
    <property type="entry name" value="TPR-like_helical_dom_sf"/>
</dbReference>
<accession>A0A1Q9F727</accession>
<dbReference type="Proteomes" id="UP000186817">
    <property type="component" value="Unassembled WGS sequence"/>
</dbReference>
<dbReference type="Pfam" id="PF13812">
    <property type="entry name" value="PPR_3"/>
    <property type="match status" value="1"/>
</dbReference>
<dbReference type="PROSITE" id="PS51375">
    <property type="entry name" value="PPR"/>
    <property type="match status" value="2"/>
</dbReference>
<dbReference type="SMART" id="SM01085">
    <property type="entry name" value="CK_II_beta"/>
    <property type="match status" value="1"/>
</dbReference>
<gene>
    <name evidence="5" type="primary">csnk2b</name>
    <name evidence="5" type="ORF">AK812_SmicGene298</name>
</gene>
<keyword evidence="6" id="KW-1185">Reference proteome</keyword>
<dbReference type="Gene3D" id="1.25.40.10">
    <property type="entry name" value="Tetratricopeptide repeat domain"/>
    <property type="match status" value="1"/>
</dbReference>
<dbReference type="FunFam" id="2.20.25.20:FF:000001">
    <property type="entry name" value="Casein kinase II subunit beta"/>
    <property type="match status" value="1"/>
</dbReference>
<dbReference type="GO" id="GO:0016301">
    <property type="term" value="F:kinase activity"/>
    <property type="evidence" value="ECO:0007669"/>
    <property type="project" value="UniProtKB-KW"/>
</dbReference>
<dbReference type="EMBL" id="LSRX01000003">
    <property type="protein sequence ID" value="OLQ15471.1"/>
    <property type="molecule type" value="Genomic_DNA"/>
</dbReference>
<dbReference type="InterPro" id="IPR035991">
    <property type="entry name" value="Casein_kinase_II_beta-like"/>
</dbReference>
<dbReference type="AlphaFoldDB" id="A0A1Q9F727"/>
<feature type="region of interest" description="Disordered" evidence="4">
    <location>
        <begin position="367"/>
        <end position="403"/>
    </location>
</feature>
<dbReference type="PANTHER" id="PTHR47447">
    <property type="entry name" value="OS03G0856100 PROTEIN"/>
    <property type="match status" value="1"/>
</dbReference>
<protein>
    <submittedName>
        <fullName evidence="5">Casein kinase II subunit beta</fullName>
    </submittedName>
</protein>
<dbReference type="InterPro" id="IPR000704">
    <property type="entry name" value="Casein_kinase_II_reg-sub"/>
</dbReference>
<evidence type="ECO:0000256" key="3">
    <source>
        <dbReference type="PROSITE-ProRule" id="PRU00708"/>
    </source>
</evidence>
<keyword evidence="5" id="KW-0808">Transferase</keyword>
<dbReference type="Pfam" id="PF01535">
    <property type="entry name" value="PPR"/>
    <property type="match status" value="1"/>
</dbReference>
<evidence type="ECO:0000313" key="6">
    <source>
        <dbReference type="Proteomes" id="UP000186817"/>
    </source>
</evidence>
<dbReference type="OrthoDB" id="3971593at2759"/>
<feature type="repeat" description="PPR" evidence="3">
    <location>
        <begin position="127"/>
        <end position="161"/>
    </location>
</feature>
<feature type="compositionally biased region" description="Basic and acidic residues" evidence="4">
    <location>
        <begin position="375"/>
        <end position="395"/>
    </location>
</feature>
<dbReference type="Pfam" id="PF01214">
    <property type="entry name" value="CK_II_beta"/>
    <property type="match status" value="1"/>
</dbReference>
<evidence type="ECO:0000313" key="5">
    <source>
        <dbReference type="EMBL" id="OLQ15471.1"/>
    </source>
</evidence>
<evidence type="ECO:0000256" key="2">
    <source>
        <dbReference type="ARBA" id="ARBA00022737"/>
    </source>
</evidence>
<dbReference type="GO" id="GO:0005956">
    <property type="term" value="C:protein kinase CK2 complex"/>
    <property type="evidence" value="ECO:0007669"/>
    <property type="project" value="InterPro"/>
</dbReference>
<dbReference type="GO" id="GO:0019887">
    <property type="term" value="F:protein kinase regulator activity"/>
    <property type="evidence" value="ECO:0007669"/>
    <property type="project" value="InterPro"/>
</dbReference>
<dbReference type="PANTHER" id="PTHR47447:SF17">
    <property type="entry name" value="OS12G0638900 PROTEIN"/>
    <property type="match status" value="1"/>
</dbReference>
<proteinExistence type="inferred from homology"/>
<dbReference type="InterPro" id="IPR002885">
    <property type="entry name" value="PPR_rpt"/>
</dbReference>
<sequence length="519" mass="57352">MAETRVRQDVVSCSTAISACERASHWQMGLHLFQAMADDRVHQHLLAQLSAEGHRPDSACFNAAISSCDRDGCWEQALRWFAAMPRHQLRPDICSYGATISACAKAAEWQVACELLGPLEEAELSPDLVTYGAAIASCEKVGQWPAALHLFVSMQTHQVIPDLSTCSSTLKALRKGSQWRRALFLDALPGEAMNQAVLPIGTSDMLRQSAAKVYCPHCREIYFPKSSKLECLDGAYFGTTFAHLFFLTYQQLVPPTMPQPHCPRIYGFKIHKSVKENLRRQNERAQKQLPGQFFVTGPTAVFGKDEMMQLPSGSGKPAGIWGPPAAHNACRFQALRRSWWTDNVGTEITAAEFSVVPAIQSTECAVQAKAQDAQQKQEQKPAREQEPEKEHDPSKVAESGIPGEGMQSIAVLSRGKGFRSAAEMPFRAFSVLSPHTGRRCVLSALADWNSSPLPKRSIEDLVELGKASHKERAFQLHETLKVGLSRCAMRLSNMPFGFCNAPSIRRVTSAIVFFGYNVF</sequence>
<comment type="similarity">
    <text evidence="1">Belongs to the casein kinase 2 subunit beta family.</text>
</comment>
<reference evidence="5 6" key="1">
    <citation type="submission" date="2016-02" db="EMBL/GenBank/DDBJ databases">
        <title>Genome analysis of coral dinoflagellate symbionts highlights evolutionary adaptations to a symbiotic lifestyle.</title>
        <authorList>
            <person name="Aranda M."/>
            <person name="Li Y."/>
            <person name="Liew Y.J."/>
            <person name="Baumgarten S."/>
            <person name="Simakov O."/>
            <person name="Wilson M."/>
            <person name="Piel J."/>
            <person name="Ashoor H."/>
            <person name="Bougouffa S."/>
            <person name="Bajic V.B."/>
            <person name="Ryu T."/>
            <person name="Ravasi T."/>
            <person name="Bayer T."/>
            <person name="Micklem G."/>
            <person name="Kim H."/>
            <person name="Bhak J."/>
            <person name="Lajeunesse T.C."/>
            <person name="Voolstra C.R."/>
        </authorList>
    </citation>
    <scope>NUCLEOTIDE SEQUENCE [LARGE SCALE GENOMIC DNA]</scope>
    <source>
        <strain evidence="5 6">CCMP2467</strain>
    </source>
</reference>
<dbReference type="PROSITE" id="PS51257">
    <property type="entry name" value="PROKAR_LIPOPROTEIN"/>
    <property type="match status" value="1"/>
</dbReference>
<dbReference type="SUPFAM" id="SSF69012">
    <property type="entry name" value="alpha-ketoacid dehydrogenase kinase, N-terminal domain"/>
    <property type="match status" value="1"/>
</dbReference>
<keyword evidence="2" id="KW-0677">Repeat</keyword>
<evidence type="ECO:0000256" key="1">
    <source>
        <dbReference type="ARBA" id="ARBA00006941"/>
    </source>
</evidence>
<dbReference type="SUPFAM" id="SSF57798">
    <property type="entry name" value="Casein kinase II beta subunit"/>
    <property type="match status" value="1"/>
</dbReference>
<dbReference type="Gene3D" id="2.20.25.20">
    <property type="match status" value="1"/>
</dbReference>
<keyword evidence="5" id="KW-0418">Kinase</keyword>
<evidence type="ECO:0000256" key="4">
    <source>
        <dbReference type="SAM" id="MobiDB-lite"/>
    </source>
</evidence>
<comment type="caution">
    <text evidence="5">The sequence shown here is derived from an EMBL/GenBank/DDBJ whole genome shotgun (WGS) entry which is preliminary data.</text>
</comment>
<dbReference type="PRINTS" id="PR00472">
    <property type="entry name" value="CASNKINASEII"/>
</dbReference>
<organism evidence="5 6">
    <name type="scientific">Symbiodinium microadriaticum</name>
    <name type="common">Dinoflagellate</name>
    <name type="synonym">Zooxanthella microadriatica</name>
    <dbReference type="NCBI Taxonomy" id="2951"/>
    <lineage>
        <taxon>Eukaryota</taxon>
        <taxon>Sar</taxon>
        <taxon>Alveolata</taxon>
        <taxon>Dinophyceae</taxon>
        <taxon>Suessiales</taxon>
        <taxon>Symbiodiniaceae</taxon>
        <taxon>Symbiodinium</taxon>
    </lineage>
</organism>
<name>A0A1Q9F727_SYMMI</name>
<feature type="repeat" description="PPR" evidence="3">
    <location>
        <begin position="57"/>
        <end position="91"/>
    </location>
</feature>
<dbReference type="InterPro" id="IPR036784">
    <property type="entry name" value="AK/P_DHK_N_sf"/>
</dbReference>